<keyword evidence="3" id="KW-1185">Reference proteome</keyword>
<feature type="compositionally biased region" description="Low complexity" evidence="1">
    <location>
        <begin position="68"/>
        <end position="101"/>
    </location>
</feature>
<accession>A0A9W7D3X4</accession>
<feature type="compositionally biased region" description="Low complexity" evidence="1">
    <location>
        <begin position="33"/>
        <end position="48"/>
    </location>
</feature>
<gene>
    <name evidence="2" type="ORF">Pfra01_001999800</name>
</gene>
<proteinExistence type="predicted"/>
<dbReference type="Proteomes" id="UP001165121">
    <property type="component" value="Unassembled WGS sequence"/>
</dbReference>
<name>A0A9W7D3X4_9STRA</name>
<evidence type="ECO:0000313" key="3">
    <source>
        <dbReference type="Proteomes" id="UP001165121"/>
    </source>
</evidence>
<sequence>MAPPTTCIRAGGGSPLRPPPAGVAEVCAPSPPTTASTGGASGASSEPSLARPVDALSPVLGAAHRSAADAPEAAHGADLADSQSQGSVSSSGASGDGARSAAHAPVASSAALGASRYSSVRWEGTVTTGTDRTVRQVQESTQSHFLAMARLVVDLNRRPPLRTDYELDQRLEAAGSLSDVADALAPIPRSPAPWDFAPP</sequence>
<feature type="region of interest" description="Disordered" evidence="1">
    <location>
        <begin position="1"/>
        <end position="101"/>
    </location>
</feature>
<evidence type="ECO:0000256" key="1">
    <source>
        <dbReference type="SAM" id="MobiDB-lite"/>
    </source>
</evidence>
<protein>
    <submittedName>
        <fullName evidence="2">Unnamed protein product</fullName>
    </submittedName>
</protein>
<organism evidence="2 3">
    <name type="scientific">Phytophthora fragariaefolia</name>
    <dbReference type="NCBI Taxonomy" id="1490495"/>
    <lineage>
        <taxon>Eukaryota</taxon>
        <taxon>Sar</taxon>
        <taxon>Stramenopiles</taxon>
        <taxon>Oomycota</taxon>
        <taxon>Peronosporomycetes</taxon>
        <taxon>Peronosporales</taxon>
        <taxon>Peronosporaceae</taxon>
        <taxon>Phytophthora</taxon>
    </lineage>
</organism>
<dbReference type="AlphaFoldDB" id="A0A9W7D3X4"/>
<dbReference type="EMBL" id="BSXT01002663">
    <property type="protein sequence ID" value="GMF50229.1"/>
    <property type="molecule type" value="Genomic_DNA"/>
</dbReference>
<reference evidence="2" key="1">
    <citation type="submission" date="2023-04" db="EMBL/GenBank/DDBJ databases">
        <title>Phytophthora fragariaefolia NBRC 109709.</title>
        <authorList>
            <person name="Ichikawa N."/>
            <person name="Sato H."/>
            <person name="Tonouchi N."/>
        </authorList>
    </citation>
    <scope>NUCLEOTIDE SEQUENCE</scope>
    <source>
        <strain evidence="2">NBRC 109709</strain>
    </source>
</reference>
<evidence type="ECO:0000313" key="2">
    <source>
        <dbReference type="EMBL" id="GMF50229.1"/>
    </source>
</evidence>
<comment type="caution">
    <text evidence="2">The sequence shown here is derived from an EMBL/GenBank/DDBJ whole genome shotgun (WGS) entry which is preliminary data.</text>
</comment>